<feature type="compositionally biased region" description="Basic and acidic residues" evidence="1">
    <location>
        <begin position="290"/>
        <end position="321"/>
    </location>
</feature>
<evidence type="ECO:0000313" key="3">
    <source>
        <dbReference type="Proteomes" id="UP000287144"/>
    </source>
</evidence>
<comment type="caution">
    <text evidence="2">The sequence shown here is derived from an EMBL/GenBank/DDBJ whole genome shotgun (WGS) entry which is preliminary data.</text>
</comment>
<reference evidence="2 3" key="1">
    <citation type="submission" date="2017-06" db="EMBL/GenBank/DDBJ databases">
        <title>Comparative genomic analysis of Ambrosia Fusariam Clade fungi.</title>
        <authorList>
            <person name="Stajich J.E."/>
            <person name="Carrillo J."/>
            <person name="Kijimoto T."/>
            <person name="Eskalen A."/>
            <person name="O'Donnell K."/>
            <person name="Kasson M."/>
        </authorList>
    </citation>
    <scope>NUCLEOTIDE SEQUENCE [LARGE SCALE GENOMIC DNA]</scope>
    <source>
        <strain evidence="2 3">NRRL62579</strain>
    </source>
</reference>
<dbReference type="AlphaFoldDB" id="A0A428SQE4"/>
<sequence length="460" mass="50225">MADSGLLRFLGANKSRAHGLSSPRSEPALKDLANMGQRDADVQASPERPSMARITSWQGLTSAEQATPSASATEPPVIEPDDVDKLFINANQEVWHNPSMDQIAGALRAALMTNPSNQPLSAEYRPHVLYLLEGYSNIHYKIAKLERDLKNTKDVLEKQAQRHDTIEEHWMVQEARYKAEVKRLELVIHEVSGKGLQAVALARAGSLIRNKPRALSQEVGPPGGDAADDRYPGSTPGGLQHKGSDEVSQNGLRSRPGTILTRKQTIDISNEVRLSRRFRRLDKLALKKRAEGTCRVDEESANHGETYEEQGRTEQPFRREPGSPSGTSSSDVGDEPPQEGKAKKKRHSAERRASHGAGIDGQPKAATQTSQNDKAAAHEPKNDDQRARVHRRQFSFVPGDDGAAVRLAGTMASQNTAVAQENPEQAASLLDEQPRPPLSTKPEVEIGRVDKSGRGPTAGH</sequence>
<feature type="compositionally biased region" description="Basic and acidic residues" evidence="1">
    <location>
        <begin position="442"/>
        <end position="453"/>
    </location>
</feature>
<dbReference type="Proteomes" id="UP000287144">
    <property type="component" value="Unassembled WGS sequence"/>
</dbReference>
<feature type="region of interest" description="Disordered" evidence="1">
    <location>
        <begin position="12"/>
        <end position="79"/>
    </location>
</feature>
<evidence type="ECO:0000313" key="2">
    <source>
        <dbReference type="EMBL" id="RSL91988.1"/>
    </source>
</evidence>
<protein>
    <submittedName>
        <fullName evidence="2">Uncharacterized protein</fullName>
    </submittedName>
</protein>
<gene>
    <name evidence="2" type="ORF">CEP52_014069</name>
</gene>
<feature type="compositionally biased region" description="Basic and acidic residues" evidence="1">
    <location>
        <begin position="375"/>
        <end position="387"/>
    </location>
</feature>
<dbReference type="STRING" id="1325735.A0A428SQE4"/>
<feature type="region of interest" description="Disordered" evidence="1">
    <location>
        <begin position="290"/>
        <end position="397"/>
    </location>
</feature>
<feature type="region of interest" description="Disordered" evidence="1">
    <location>
        <begin position="414"/>
        <end position="460"/>
    </location>
</feature>
<feature type="compositionally biased region" description="Polar residues" evidence="1">
    <location>
        <begin position="414"/>
        <end position="425"/>
    </location>
</feature>
<name>A0A428SQE4_9HYPO</name>
<feature type="compositionally biased region" description="Polar residues" evidence="1">
    <location>
        <begin position="53"/>
        <end position="72"/>
    </location>
</feature>
<organism evidence="2 3">
    <name type="scientific">Fusarium oligoseptatum</name>
    <dbReference type="NCBI Taxonomy" id="2604345"/>
    <lineage>
        <taxon>Eukaryota</taxon>
        <taxon>Fungi</taxon>
        <taxon>Dikarya</taxon>
        <taxon>Ascomycota</taxon>
        <taxon>Pezizomycotina</taxon>
        <taxon>Sordariomycetes</taxon>
        <taxon>Hypocreomycetidae</taxon>
        <taxon>Hypocreales</taxon>
        <taxon>Nectriaceae</taxon>
        <taxon>Fusarium</taxon>
        <taxon>Fusarium solani species complex</taxon>
    </lineage>
</organism>
<feature type="region of interest" description="Disordered" evidence="1">
    <location>
        <begin position="212"/>
        <end position="259"/>
    </location>
</feature>
<accession>A0A428SQE4</accession>
<evidence type="ECO:0000256" key="1">
    <source>
        <dbReference type="SAM" id="MobiDB-lite"/>
    </source>
</evidence>
<proteinExistence type="predicted"/>
<keyword evidence="3" id="KW-1185">Reference proteome</keyword>
<dbReference type="EMBL" id="NKCK01000211">
    <property type="protein sequence ID" value="RSL91988.1"/>
    <property type="molecule type" value="Genomic_DNA"/>
</dbReference>